<reference evidence="2 3" key="1">
    <citation type="submission" date="2024-01" db="EMBL/GenBank/DDBJ databases">
        <title>The genomes of 5 underutilized Papilionoideae crops provide insights into root nodulation and disease resistanc.</title>
        <authorList>
            <person name="Jiang F."/>
        </authorList>
    </citation>
    <scope>NUCLEOTIDE SEQUENCE [LARGE SCALE GENOMIC DNA]</scope>
    <source>
        <strain evidence="2">DUOXIRENSHENG_FW03</strain>
        <tissue evidence="2">Leaves</tissue>
    </source>
</reference>
<dbReference type="Proteomes" id="UP001386955">
    <property type="component" value="Unassembled WGS sequence"/>
</dbReference>
<protein>
    <submittedName>
        <fullName evidence="2">Uncharacterized protein</fullName>
    </submittedName>
</protein>
<proteinExistence type="predicted"/>
<name>A0AAN9SL67_PSOTE</name>
<feature type="compositionally biased region" description="Polar residues" evidence="1">
    <location>
        <begin position="37"/>
        <end position="46"/>
    </location>
</feature>
<keyword evidence="3" id="KW-1185">Reference proteome</keyword>
<evidence type="ECO:0000313" key="3">
    <source>
        <dbReference type="Proteomes" id="UP001386955"/>
    </source>
</evidence>
<feature type="region of interest" description="Disordered" evidence="1">
    <location>
        <begin position="36"/>
        <end position="59"/>
    </location>
</feature>
<organism evidence="2 3">
    <name type="scientific">Psophocarpus tetragonolobus</name>
    <name type="common">Winged bean</name>
    <name type="synonym">Dolichos tetragonolobus</name>
    <dbReference type="NCBI Taxonomy" id="3891"/>
    <lineage>
        <taxon>Eukaryota</taxon>
        <taxon>Viridiplantae</taxon>
        <taxon>Streptophyta</taxon>
        <taxon>Embryophyta</taxon>
        <taxon>Tracheophyta</taxon>
        <taxon>Spermatophyta</taxon>
        <taxon>Magnoliopsida</taxon>
        <taxon>eudicotyledons</taxon>
        <taxon>Gunneridae</taxon>
        <taxon>Pentapetalae</taxon>
        <taxon>rosids</taxon>
        <taxon>fabids</taxon>
        <taxon>Fabales</taxon>
        <taxon>Fabaceae</taxon>
        <taxon>Papilionoideae</taxon>
        <taxon>50 kb inversion clade</taxon>
        <taxon>NPAAA clade</taxon>
        <taxon>indigoferoid/millettioid clade</taxon>
        <taxon>Phaseoleae</taxon>
        <taxon>Psophocarpus</taxon>
    </lineage>
</organism>
<evidence type="ECO:0000313" key="2">
    <source>
        <dbReference type="EMBL" id="KAK7399586.1"/>
    </source>
</evidence>
<sequence length="134" mass="14938">MLVGDSKISISGGAEEPEPWRNKIATAIYFLEDMNDTSEPANETSPLNSPITTNSLTSSNSELQHANAPTILPIPTDTLLFIFSRCFQLCRFHNLIVHMDMVRGNYQFAVCSVQCAVCRVMNTETHKRETKLCA</sequence>
<gene>
    <name evidence="2" type="ORF">VNO78_10771</name>
</gene>
<accession>A0AAN9SL67</accession>
<evidence type="ECO:0000256" key="1">
    <source>
        <dbReference type="SAM" id="MobiDB-lite"/>
    </source>
</evidence>
<comment type="caution">
    <text evidence="2">The sequence shown here is derived from an EMBL/GenBank/DDBJ whole genome shotgun (WGS) entry which is preliminary data.</text>
</comment>
<feature type="compositionally biased region" description="Low complexity" evidence="1">
    <location>
        <begin position="47"/>
        <end position="59"/>
    </location>
</feature>
<dbReference type="EMBL" id="JAYMYS010000003">
    <property type="protein sequence ID" value="KAK7399586.1"/>
    <property type="molecule type" value="Genomic_DNA"/>
</dbReference>
<dbReference type="AlphaFoldDB" id="A0AAN9SL67"/>